<dbReference type="Proteomes" id="UP001429745">
    <property type="component" value="Unassembled WGS sequence"/>
</dbReference>
<dbReference type="RefSeq" id="WP_168911313.1">
    <property type="nucleotide sequence ID" value="NZ_JABACI010000001.1"/>
</dbReference>
<protein>
    <submittedName>
        <fullName evidence="2">Uncharacterized protein</fullName>
    </submittedName>
</protein>
<keyword evidence="3" id="KW-1185">Reference proteome</keyword>
<proteinExistence type="predicted"/>
<reference evidence="2 3" key="1">
    <citation type="submission" date="2020-04" db="EMBL/GenBank/DDBJ databases">
        <title>CFH 90308 Microbacterium sp.</title>
        <authorList>
            <person name="Nie G."/>
            <person name="Ming H."/>
            <person name="Xia T."/>
        </authorList>
    </citation>
    <scope>NUCLEOTIDE SEQUENCE [LARGE SCALE GENOMIC DNA]</scope>
    <source>
        <strain evidence="2 3">CFH 90308</strain>
    </source>
</reference>
<feature type="compositionally biased region" description="Basic and acidic residues" evidence="1">
    <location>
        <begin position="14"/>
        <end position="39"/>
    </location>
</feature>
<name>A0ABX1K9V8_9MICO</name>
<organism evidence="2 3">
    <name type="scientific">Microbacterium salsuginis</name>
    <dbReference type="NCBI Taxonomy" id="2722803"/>
    <lineage>
        <taxon>Bacteria</taxon>
        <taxon>Bacillati</taxon>
        <taxon>Actinomycetota</taxon>
        <taxon>Actinomycetes</taxon>
        <taxon>Micrococcales</taxon>
        <taxon>Microbacteriaceae</taxon>
        <taxon>Microbacterium</taxon>
    </lineage>
</organism>
<gene>
    <name evidence="2" type="ORF">HF576_03180</name>
</gene>
<evidence type="ECO:0000256" key="1">
    <source>
        <dbReference type="SAM" id="MobiDB-lite"/>
    </source>
</evidence>
<accession>A0ABX1K9V8</accession>
<comment type="caution">
    <text evidence="2">The sequence shown here is derived from an EMBL/GenBank/DDBJ whole genome shotgun (WGS) entry which is preliminary data.</text>
</comment>
<evidence type="ECO:0000313" key="2">
    <source>
        <dbReference type="EMBL" id="NLP82839.1"/>
    </source>
</evidence>
<dbReference type="EMBL" id="JABACI010000001">
    <property type="protein sequence ID" value="NLP82839.1"/>
    <property type="molecule type" value="Genomic_DNA"/>
</dbReference>
<evidence type="ECO:0000313" key="3">
    <source>
        <dbReference type="Proteomes" id="UP001429745"/>
    </source>
</evidence>
<sequence length="74" mass="7997">MSTAEPFMPVHLPTSRDTEAAEIDLDHDVDILEPTGHEPDDMEAPEFPANGVFRPPVPGDALSEAELNDDLAAE</sequence>
<feature type="region of interest" description="Disordered" evidence="1">
    <location>
        <begin position="1"/>
        <end position="74"/>
    </location>
</feature>